<feature type="domain" description="Amphi-Trp" evidence="2">
    <location>
        <begin position="104"/>
        <end position="163"/>
    </location>
</feature>
<proteinExistence type="predicted"/>
<organism evidence="3 4">
    <name type="scientific">Halobium salinum</name>
    <dbReference type="NCBI Taxonomy" id="1364940"/>
    <lineage>
        <taxon>Archaea</taxon>
        <taxon>Methanobacteriati</taxon>
        <taxon>Methanobacteriota</taxon>
        <taxon>Stenosarchaea group</taxon>
        <taxon>Halobacteria</taxon>
        <taxon>Halobacteriales</taxon>
        <taxon>Haloferacaceae</taxon>
        <taxon>Halobium</taxon>
    </lineage>
</organism>
<feature type="compositionally biased region" description="Basic and acidic residues" evidence="1">
    <location>
        <begin position="9"/>
        <end position="28"/>
    </location>
</feature>
<evidence type="ECO:0000259" key="2">
    <source>
        <dbReference type="Pfam" id="PF20068"/>
    </source>
</evidence>
<comment type="caution">
    <text evidence="3">The sequence shown here is derived from an EMBL/GenBank/DDBJ whole genome shotgun (WGS) entry which is preliminary data.</text>
</comment>
<evidence type="ECO:0000313" key="4">
    <source>
        <dbReference type="Proteomes" id="UP001595921"/>
    </source>
</evidence>
<sequence length="163" mass="17008">MSDINTSRETTRSEAARYLREFADKLDGRSAPTRDGTETAEPTGAAEPTEAADTGRTVDSTTGGDESTRRGDETAGNSAPGIGTGGEVDADESGAGGAHGAPSKVTFLVGNESTTVRPPETVTLDVDVDSDSSLMESGTERRVTFSLAWNVDDEVVDDEFSIE</sequence>
<dbReference type="EMBL" id="JBHSDS010000008">
    <property type="protein sequence ID" value="MFC4359582.1"/>
    <property type="molecule type" value="Genomic_DNA"/>
</dbReference>
<keyword evidence="4" id="KW-1185">Reference proteome</keyword>
<dbReference type="AlphaFoldDB" id="A0ABD5PFA6"/>
<feature type="region of interest" description="Disordered" evidence="1">
    <location>
        <begin position="1"/>
        <end position="116"/>
    </location>
</feature>
<evidence type="ECO:0000256" key="1">
    <source>
        <dbReference type="SAM" id="MobiDB-lite"/>
    </source>
</evidence>
<dbReference type="Proteomes" id="UP001595921">
    <property type="component" value="Unassembled WGS sequence"/>
</dbReference>
<feature type="compositionally biased region" description="Low complexity" evidence="1">
    <location>
        <begin position="39"/>
        <end position="54"/>
    </location>
</feature>
<gene>
    <name evidence="3" type="ORF">ACFO0N_16690</name>
</gene>
<evidence type="ECO:0000313" key="3">
    <source>
        <dbReference type="EMBL" id="MFC4359582.1"/>
    </source>
</evidence>
<dbReference type="InterPro" id="IPR027598">
    <property type="entry name" value="Amphi-Trp_dom"/>
</dbReference>
<dbReference type="Pfam" id="PF20068">
    <property type="entry name" value="Amphi-Trp"/>
    <property type="match status" value="1"/>
</dbReference>
<protein>
    <submittedName>
        <fullName evidence="3">Amphi-Trp domain-containing protein</fullName>
    </submittedName>
</protein>
<reference evidence="3 4" key="1">
    <citation type="journal article" date="2019" name="Int. J. Syst. Evol. Microbiol.">
        <title>The Global Catalogue of Microorganisms (GCM) 10K type strain sequencing project: providing services to taxonomists for standard genome sequencing and annotation.</title>
        <authorList>
            <consortium name="The Broad Institute Genomics Platform"/>
            <consortium name="The Broad Institute Genome Sequencing Center for Infectious Disease"/>
            <person name="Wu L."/>
            <person name="Ma J."/>
        </authorList>
    </citation>
    <scope>NUCLEOTIDE SEQUENCE [LARGE SCALE GENOMIC DNA]</scope>
    <source>
        <strain evidence="3 4">CGMCC 1.12553</strain>
    </source>
</reference>
<dbReference type="RefSeq" id="WP_267621612.1">
    <property type="nucleotide sequence ID" value="NZ_JAODIW010000006.1"/>
</dbReference>
<name>A0ABD5PFA6_9EURY</name>
<accession>A0ABD5PFA6</accession>